<dbReference type="RefSeq" id="WP_171219956.1">
    <property type="nucleotide sequence ID" value="NZ_JABEPP010000005.1"/>
</dbReference>
<dbReference type="Proteomes" id="UP000564885">
    <property type="component" value="Unassembled WGS sequence"/>
</dbReference>
<keyword evidence="1" id="KW-0808">Transferase</keyword>
<evidence type="ECO:0000313" key="1">
    <source>
        <dbReference type="EMBL" id="NNM74531.1"/>
    </source>
</evidence>
<sequence>MPFLAYRVFGWESVEITPDWNMRDLPLGRTQAMCNTLACTSCGLLFLDMRFDPEEMSALYADYRGDDYAATRGRFEPGYEWRNAILNEGSRYIETVEELLAPYLSSTPRVLDWGGDTGINTPFRGRASLHHVYDISNKPPVDGAEIVDREGILSAEYDLVVSSNVLEHVPAPGDALEEIVSVMGPETVLYIEVPHEDVVRLVPCEADRIRAKRHWHEHVNFFTEPAIDAMLARAGLEQITRVSHQVSAGGKDSHVFSVVAKRRADHQPSTPTPRP</sequence>
<dbReference type="AlphaFoldDB" id="A0A849IB66"/>
<keyword evidence="2" id="KW-1185">Reference proteome</keyword>
<proteinExistence type="predicted"/>
<dbReference type="InterPro" id="IPR029063">
    <property type="entry name" value="SAM-dependent_MTases_sf"/>
</dbReference>
<dbReference type="PANTHER" id="PTHR43861">
    <property type="entry name" value="TRANS-ACONITATE 2-METHYLTRANSFERASE-RELATED"/>
    <property type="match status" value="1"/>
</dbReference>
<accession>A0A849IB66</accession>
<organism evidence="1 2">
    <name type="scientific">Enterovirga aerilata</name>
    <dbReference type="NCBI Taxonomy" id="2730920"/>
    <lineage>
        <taxon>Bacteria</taxon>
        <taxon>Pseudomonadati</taxon>
        <taxon>Pseudomonadota</taxon>
        <taxon>Alphaproteobacteria</taxon>
        <taxon>Hyphomicrobiales</taxon>
        <taxon>Methylobacteriaceae</taxon>
        <taxon>Enterovirga</taxon>
    </lineage>
</organism>
<dbReference type="Gene3D" id="3.40.50.150">
    <property type="entry name" value="Vaccinia Virus protein VP39"/>
    <property type="match status" value="1"/>
</dbReference>
<dbReference type="Pfam" id="PF13489">
    <property type="entry name" value="Methyltransf_23"/>
    <property type="match status" value="1"/>
</dbReference>
<dbReference type="GO" id="GO:0032259">
    <property type="term" value="P:methylation"/>
    <property type="evidence" value="ECO:0007669"/>
    <property type="project" value="UniProtKB-KW"/>
</dbReference>
<dbReference type="EMBL" id="JABEPP010000005">
    <property type="protein sequence ID" value="NNM74531.1"/>
    <property type="molecule type" value="Genomic_DNA"/>
</dbReference>
<dbReference type="SUPFAM" id="SSF53335">
    <property type="entry name" value="S-adenosyl-L-methionine-dependent methyltransferases"/>
    <property type="match status" value="1"/>
</dbReference>
<reference evidence="1 2" key="1">
    <citation type="submission" date="2020-04" db="EMBL/GenBank/DDBJ databases">
        <title>Enterovirga sp. isolate from soil.</title>
        <authorList>
            <person name="Chea S."/>
            <person name="Kim D.-U."/>
        </authorList>
    </citation>
    <scope>NUCLEOTIDE SEQUENCE [LARGE SCALE GENOMIC DNA]</scope>
    <source>
        <strain evidence="1 2">DB1703</strain>
    </source>
</reference>
<name>A0A849IB66_9HYPH</name>
<evidence type="ECO:0000313" key="2">
    <source>
        <dbReference type="Proteomes" id="UP000564885"/>
    </source>
</evidence>
<keyword evidence="1" id="KW-0489">Methyltransferase</keyword>
<protein>
    <submittedName>
        <fullName evidence="1">Class I SAM-dependent methyltransferase</fullName>
    </submittedName>
</protein>
<gene>
    <name evidence="1" type="ORF">HJG44_19410</name>
</gene>
<dbReference type="GO" id="GO:0008168">
    <property type="term" value="F:methyltransferase activity"/>
    <property type="evidence" value="ECO:0007669"/>
    <property type="project" value="UniProtKB-KW"/>
</dbReference>
<comment type="caution">
    <text evidence="1">The sequence shown here is derived from an EMBL/GenBank/DDBJ whole genome shotgun (WGS) entry which is preliminary data.</text>
</comment>